<evidence type="ECO:0000313" key="2">
    <source>
        <dbReference type="EMBL" id="SVA33064.1"/>
    </source>
</evidence>
<proteinExistence type="predicted"/>
<gene>
    <name evidence="2" type="ORF">METZ01_LOCUS85918</name>
</gene>
<dbReference type="EMBL" id="UINC01007392">
    <property type="protein sequence ID" value="SVA33064.1"/>
    <property type="molecule type" value="Genomic_DNA"/>
</dbReference>
<protein>
    <submittedName>
        <fullName evidence="2">Uncharacterized protein</fullName>
    </submittedName>
</protein>
<name>A0A381UYP3_9ZZZZ</name>
<feature type="transmembrane region" description="Helical" evidence="1">
    <location>
        <begin position="7"/>
        <end position="26"/>
    </location>
</feature>
<keyword evidence="1" id="KW-0472">Membrane</keyword>
<keyword evidence="1" id="KW-1133">Transmembrane helix</keyword>
<dbReference type="AlphaFoldDB" id="A0A381UYP3"/>
<organism evidence="2">
    <name type="scientific">marine metagenome</name>
    <dbReference type="NCBI Taxonomy" id="408172"/>
    <lineage>
        <taxon>unclassified sequences</taxon>
        <taxon>metagenomes</taxon>
        <taxon>ecological metagenomes</taxon>
    </lineage>
</organism>
<reference evidence="2" key="1">
    <citation type="submission" date="2018-05" db="EMBL/GenBank/DDBJ databases">
        <authorList>
            <person name="Lanie J.A."/>
            <person name="Ng W.-L."/>
            <person name="Kazmierczak K.M."/>
            <person name="Andrzejewski T.M."/>
            <person name="Davidsen T.M."/>
            <person name="Wayne K.J."/>
            <person name="Tettelin H."/>
            <person name="Glass J.I."/>
            <person name="Rusch D."/>
            <person name="Podicherti R."/>
            <person name="Tsui H.-C.T."/>
            <person name="Winkler M.E."/>
        </authorList>
    </citation>
    <scope>NUCLEOTIDE SEQUENCE</scope>
</reference>
<sequence>MDPILPVMSLLSLGLAAALVAVYFFVPADPGALITPVSDRHLQGRYVVPEQPNI</sequence>
<accession>A0A381UYP3</accession>
<evidence type="ECO:0000256" key="1">
    <source>
        <dbReference type="SAM" id="Phobius"/>
    </source>
</evidence>
<keyword evidence="1" id="KW-0812">Transmembrane</keyword>